<dbReference type="InterPro" id="IPR051992">
    <property type="entry name" value="OxStress_Response_Reg"/>
</dbReference>
<keyword evidence="2" id="KW-0539">Nucleus</keyword>
<reference evidence="4 5" key="1">
    <citation type="submission" date="2018-04" db="EMBL/GenBank/DDBJ databases">
        <title>WGS assembly of Panicum hallii var. hallii HAL2.</title>
        <authorList>
            <person name="Lovell J."/>
            <person name="Jenkins J."/>
            <person name="Lowry D."/>
            <person name="Mamidi S."/>
            <person name="Sreedasyam A."/>
            <person name="Weng X."/>
            <person name="Barry K."/>
            <person name="Bonette J."/>
            <person name="Campitelli B."/>
            <person name="Daum C."/>
            <person name="Gordon S."/>
            <person name="Gould B."/>
            <person name="Lipzen A."/>
            <person name="MacQueen A."/>
            <person name="Palacio-Mejia J."/>
            <person name="Plott C."/>
            <person name="Shakirov E."/>
            <person name="Shu S."/>
            <person name="Yoshinaga Y."/>
            <person name="Zane M."/>
            <person name="Rokhsar D."/>
            <person name="Grimwood J."/>
            <person name="Schmutz J."/>
            <person name="Juenger T."/>
        </authorList>
    </citation>
    <scope>NUCLEOTIDE SEQUENCE [LARGE SCALE GENOMIC DNA]</scope>
    <source>
        <strain evidence="5">cv. HAL2</strain>
    </source>
</reference>
<accession>A0A2T7E1P2</accession>
<dbReference type="STRING" id="1504633.A0A2T7E1P2"/>
<name>A0A2T7E1P2_9POAL</name>
<feature type="compositionally biased region" description="Polar residues" evidence="3">
    <location>
        <begin position="190"/>
        <end position="206"/>
    </location>
</feature>
<feature type="compositionally biased region" description="Gly residues" evidence="3">
    <location>
        <begin position="29"/>
        <end position="40"/>
    </location>
</feature>
<gene>
    <name evidence="4" type="ORF">GQ55_4G304100</name>
</gene>
<comment type="subcellular location">
    <subcellularLocation>
        <location evidence="1">Nucleus</location>
    </subcellularLocation>
</comment>
<feature type="compositionally biased region" description="Low complexity" evidence="3">
    <location>
        <begin position="41"/>
        <end position="56"/>
    </location>
</feature>
<proteinExistence type="predicted"/>
<dbReference type="Gramene" id="PUZ61773">
    <property type="protein sequence ID" value="PUZ61773"/>
    <property type="gene ID" value="GQ55_4G304100"/>
</dbReference>
<evidence type="ECO:0000313" key="5">
    <source>
        <dbReference type="Proteomes" id="UP000244336"/>
    </source>
</evidence>
<evidence type="ECO:0000256" key="2">
    <source>
        <dbReference type="ARBA" id="ARBA00023242"/>
    </source>
</evidence>
<dbReference type="Proteomes" id="UP000244336">
    <property type="component" value="Chromosome 4"/>
</dbReference>
<sequence length="246" mass="26336">MRRRGRERGGDRVREGGAMPIVPEDAWRGDGGSSGFGRRGGSPSSSSVAPGSDSRAAVLQCDEMEESDGEVQSSYRGPFETMDALQDALPSNRKRVSKFFNGKSSSNVAGATQTAQATANPGNPSPKKRKGFLSFSFSWNKSRSKGSSSRRDAATTSSRNRRKTPSPSPASSSQGNSRGANEHARRWLQRRSNSSTMAIVSASPTAATALRSSQLIAVQMQAVCLEDVAESTASLCSREKRRRSLQ</sequence>
<protein>
    <submittedName>
        <fullName evidence="4">Uncharacterized protein</fullName>
    </submittedName>
</protein>
<feature type="compositionally biased region" description="Low complexity" evidence="3">
    <location>
        <begin position="136"/>
        <end position="147"/>
    </location>
</feature>
<dbReference type="AlphaFoldDB" id="A0A2T7E1P2"/>
<dbReference type="EMBL" id="CM009752">
    <property type="protein sequence ID" value="PUZ61773.1"/>
    <property type="molecule type" value="Genomic_DNA"/>
</dbReference>
<dbReference type="GO" id="GO:0005634">
    <property type="term" value="C:nucleus"/>
    <property type="evidence" value="ECO:0007669"/>
    <property type="project" value="UniProtKB-SubCell"/>
</dbReference>
<organism evidence="4 5">
    <name type="scientific">Panicum hallii var. hallii</name>
    <dbReference type="NCBI Taxonomy" id="1504633"/>
    <lineage>
        <taxon>Eukaryota</taxon>
        <taxon>Viridiplantae</taxon>
        <taxon>Streptophyta</taxon>
        <taxon>Embryophyta</taxon>
        <taxon>Tracheophyta</taxon>
        <taxon>Spermatophyta</taxon>
        <taxon>Magnoliopsida</taxon>
        <taxon>Liliopsida</taxon>
        <taxon>Poales</taxon>
        <taxon>Poaceae</taxon>
        <taxon>PACMAD clade</taxon>
        <taxon>Panicoideae</taxon>
        <taxon>Panicodae</taxon>
        <taxon>Paniceae</taxon>
        <taxon>Panicinae</taxon>
        <taxon>Panicum</taxon>
        <taxon>Panicum sect. Panicum</taxon>
    </lineage>
</organism>
<feature type="compositionally biased region" description="Low complexity" evidence="3">
    <location>
        <begin position="109"/>
        <end position="119"/>
    </location>
</feature>
<dbReference type="GO" id="GO:0006950">
    <property type="term" value="P:response to stress"/>
    <property type="evidence" value="ECO:0007669"/>
    <property type="project" value="UniProtKB-ARBA"/>
</dbReference>
<dbReference type="OrthoDB" id="691484at2759"/>
<evidence type="ECO:0000256" key="3">
    <source>
        <dbReference type="SAM" id="MobiDB-lite"/>
    </source>
</evidence>
<evidence type="ECO:0000256" key="1">
    <source>
        <dbReference type="ARBA" id="ARBA00004123"/>
    </source>
</evidence>
<evidence type="ECO:0000313" key="4">
    <source>
        <dbReference type="EMBL" id="PUZ61773.1"/>
    </source>
</evidence>
<feature type="region of interest" description="Disordered" evidence="3">
    <location>
        <begin position="1"/>
        <end position="206"/>
    </location>
</feature>
<dbReference type="PANTHER" id="PTHR33172">
    <property type="entry name" value="OS08G0516900 PROTEIN"/>
    <property type="match status" value="1"/>
</dbReference>
<keyword evidence="5" id="KW-1185">Reference proteome</keyword>
<dbReference type="PANTHER" id="PTHR33172:SF11">
    <property type="entry name" value="DUF3741 DOMAIN-CONTAINING PROTEIN"/>
    <property type="match status" value="1"/>
</dbReference>